<dbReference type="OrthoDB" id="6629429at2759"/>
<dbReference type="AlphaFoldDB" id="A0A6A4IU80"/>
<feature type="compositionally biased region" description="Basic and acidic residues" evidence="1">
    <location>
        <begin position="192"/>
        <end position="209"/>
    </location>
</feature>
<protein>
    <submittedName>
        <fullName evidence="2">Uncharacterized protein</fullName>
    </submittedName>
</protein>
<dbReference type="EMBL" id="WIXP02000012">
    <property type="protein sequence ID" value="KAF6202377.1"/>
    <property type="molecule type" value="Genomic_DNA"/>
</dbReference>
<evidence type="ECO:0000313" key="3">
    <source>
        <dbReference type="Proteomes" id="UP000466442"/>
    </source>
</evidence>
<feature type="region of interest" description="Disordered" evidence="1">
    <location>
        <begin position="192"/>
        <end position="224"/>
    </location>
</feature>
<evidence type="ECO:0000256" key="1">
    <source>
        <dbReference type="SAM" id="MobiDB-lite"/>
    </source>
</evidence>
<proteinExistence type="predicted"/>
<evidence type="ECO:0000313" key="2">
    <source>
        <dbReference type="EMBL" id="KAF6202377.1"/>
    </source>
</evidence>
<reference evidence="2" key="1">
    <citation type="journal article" date="2021" name="Mol. Ecol. Resour.">
        <title>Apolygus lucorum genome provides insights into omnivorousness and mesophyll feeding.</title>
        <authorList>
            <person name="Liu Y."/>
            <person name="Liu H."/>
            <person name="Wang H."/>
            <person name="Huang T."/>
            <person name="Liu B."/>
            <person name="Yang B."/>
            <person name="Yin L."/>
            <person name="Li B."/>
            <person name="Zhang Y."/>
            <person name="Zhang S."/>
            <person name="Jiang F."/>
            <person name="Zhang X."/>
            <person name="Ren Y."/>
            <person name="Wang B."/>
            <person name="Wang S."/>
            <person name="Lu Y."/>
            <person name="Wu K."/>
            <person name="Fan W."/>
            <person name="Wang G."/>
        </authorList>
    </citation>
    <scope>NUCLEOTIDE SEQUENCE</scope>
    <source>
        <strain evidence="2">12Hb</strain>
    </source>
</reference>
<comment type="caution">
    <text evidence="2">The sequence shown here is derived from an EMBL/GenBank/DDBJ whole genome shotgun (WGS) entry which is preliminary data.</text>
</comment>
<organism evidence="2 3">
    <name type="scientific">Apolygus lucorum</name>
    <name type="common">Small green plant bug</name>
    <name type="synonym">Lygocoris lucorum</name>
    <dbReference type="NCBI Taxonomy" id="248454"/>
    <lineage>
        <taxon>Eukaryota</taxon>
        <taxon>Metazoa</taxon>
        <taxon>Ecdysozoa</taxon>
        <taxon>Arthropoda</taxon>
        <taxon>Hexapoda</taxon>
        <taxon>Insecta</taxon>
        <taxon>Pterygota</taxon>
        <taxon>Neoptera</taxon>
        <taxon>Paraneoptera</taxon>
        <taxon>Hemiptera</taxon>
        <taxon>Heteroptera</taxon>
        <taxon>Panheteroptera</taxon>
        <taxon>Cimicomorpha</taxon>
        <taxon>Miridae</taxon>
        <taxon>Mirini</taxon>
        <taxon>Apolygus</taxon>
    </lineage>
</organism>
<sequence>MSTTQVYRHLKLNQKANENRITILENEQRRNNLVIGGVRVGQNMSIKQAVLDMFRDVLGLQIMPTLVAARMLGPPNAQNRPILVTLLGKDDKDTIIKHTSALRSTNIWINQDFTWEIREKRRILLSVRGAIKRKYPEKNVRVSFDKLIVDNEKFWWDPVLGLVHRQGSGVEKIKALLNMDVADDIERMVQRNIERSNADSGQEEQRAEEQEAGGGGDDEEVQEA</sequence>
<name>A0A6A4IU80_APOLU</name>
<gene>
    <name evidence="2" type="ORF">GE061_004776</name>
</gene>
<accession>A0A6A4IU80</accession>
<keyword evidence="3" id="KW-1185">Reference proteome</keyword>
<dbReference type="Proteomes" id="UP000466442">
    <property type="component" value="Linkage Group LG12"/>
</dbReference>